<organism evidence="2 3">
    <name type="scientific">Candidatus Yanofskybacteria bacterium RIFCSPHIGHO2_02_FULL_41_11</name>
    <dbReference type="NCBI Taxonomy" id="1802675"/>
    <lineage>
        <taxon>Bacteria</taxon>
        <taxon>Candidatus Yanofskyibacteriota</taxon>
    </lineage>
</organism>
<evidence type="ECO:0000313" key="3">
    <source>
        <dbReference type="Proteomes" id="UP000177167"/>
    </source>
</evidence>
<evidence type="ECO:0000259" key="1">
    <source>
        <dbReference type="Pfam" id="PF05050"/>
    </source>
</evidence>
<reference evidence="2 3" key="1">
    <citation type="journal article" date="2016" name="Nat. Commun.">
        <title>Thousands of microbial genomes shed light on interconnected biogeochemical processes in an aquifer system.</title>
        <authorList>
            <person name="Anantharaman K."/>
            <person name="Brown C.T."/>
            <person name="Hug L.A."/>
            <person name="Sharon I."/>
            <person name="Castelle C.J."/>
            <person name="Probst A.J."/>
            <person name="Thomas B.C."/>
            <person name="Singh A."/>
            <person name="Wilkins M.J."/>
            <person name="Karaoz U."/>
            <person name="Brodie E.L."/>
            <person name="Williams K.H."/>
            <person name="Hubbard S.S."/>
            <person name="Banfield J.F."/>
        </authorList>
    </citation>
    <scope>NUCLEOTIDE SEQUENCE [LARGE SCALE GENOMIC DNA]</scope>
</reference>
<sequence>MLANVFPKQILAQGIKTVRQIGTDLNNLLIPAAGESLILDPRQSNLGTKLWGYLVFESFLGPGGILPIPDKATQIKIDIGLSVAAPNSAFWLERLPGRVVFGFEPNPENINELLINDLWKRNPKYHYLNLKYLGRYFFLFNAAIDDCPPTLKTFYMTRDDPGTSSLFSPTDFKIKKKILVPCFRLANFLKFIPWDRFNYIEHIKIDTQGNDLRVLKSAGEYLPKKIVFVTAECTAKGYTYSHTEKELDKFMKEKGFVFLKDTFRGGNKTYLNNRYKRLLKVLDYSTEGR</sequence>
<gene>
    <name evidence="2" type="ORF">A3J46_01825</name>
</gene>
<proteinExistence type="predicted"/>
<dbReference type="Pfam" id="PF05050">
    <property type="entry name" value="Methyltransf_21"/>
    <property type="match status" value="1"/>
</dbReference>
<dbReference type="InterPro" id="IPR029063">
    <property type="entry name" value="SAM-dependent_MTases_sf"/>
</dbReference>
<name>A0A1F8F5P8_9BACT</name>
<dbReference type="InterPro" id="IPR006342">
    <property type="entry name" value="FkbM_mtfrase"/>
</dbReference>
<dbReference type="Proteomes" id="UP000177167">
    <property type="component" value="Unassembled WGS sequence"/>
</dbReference>
<evidence type="ECO:0000313" key="2">
    <source>
        <dbReference type="EMBL" id="OGN08485.1"/>
    </source>
</evidence>
<dbReference type="AlphaFoldDB" id="A0A1F8F5P8"/>
<dbReference type="SUPFAM" id="SSF53335">
    <property type="entry name" value="S-adenosyl-L-methionine-dependent methyltransferases"/>
    <property type="match status" value="1"/>
</dbReference>
<accession>A0A1F8F5P8</accession>
<protein>
    <recommendedName>
        <fullName evidence="1">Methyltransferase FkbM domain-containing protein</fullName>
    </recommendedName>
</protein>
<comment type="caution">
    <text evidence="2">The sequence shown here is derived from an EMBL/GenBank/DDBJ whole genome shotgun (WGS) entry which is preliminary data.</text>
</comment>
<feature type="domain" description="Methyltransferase FkbM" evidence="1">
    <location>
        <begin position="93"/>
        <end position="258"/>
    </location>
</feature>
<dbReference type="Gene3D" id="3.40.50.150">
    <property type="entry name" value="Vaccinia Virus protein VP39"/>
    <property type="match status" value="1"/>
</dbReference>
<dbReference type="EMBL" id="MGJP01000061">
    <property type="protein sequence ID" value="OGN08485.1"/>
    <property type="molecule type" value="Genomic_DNA"/>
</dbReference>